<reference evidence="1 2" key="1">
    <citation type="journal article" date="2017" name="Int. J. Syst. Evol. Microbiol.">
        <title>Oleiagrimonas citrea sp. nov., a marine bacterium isolated from tidal flat sediment and emended description of the genus Oleiagrimonas Fang et al. 2015 and Oleiagrimonas soli.</title>
        <authorList>
            <person name="Yang S.H."/>
            <person name="Seo H.S."/>
            <person name="Seong C.N."/>
            <person name="Kwon K.K."/>
        </authorList>
    </citation>
    <scope>NUCLEOTIDE SEQUENCE [LARGE SCALE GENOMIC DNA]</scope>
    <source>
        <strain evidence="1 2">MEBiC09124</strain>
    </source>
</reference>
<proteinExistence type="predicted"/>
<evidence type="ECO:0000313" key="1">
    <source>
        <dbReference type="EMBL" id="NKZ38445.1"/>
    </source>
</evidence>
<sequence>MAPFRLSGLDPTPFAPLFALPDAELARRNMVRMFADSDSGYPCRVSLEDAAIGDELLLLPFEHLPEASPYRSSGPVFVRRHAKQRVLAPGEVPPYVTRRMISLRVYDTTHRMIDAHVLEGPEVAACMTQAFAHPHAAYMHLHNARRGCFSCRVDRAS</sequence>
<accession>A0A846ZJG7</accession>
<dbReference type="PIRSF" id="PIRSF034110">
    <property type="entry name" value="DUF1203"/>
    <property type="match status" value="1"/>
</dbReference>
<dbReference type="InterPro" id="IPR009593">
    <property type="entry name" value="DUF1203"/>
</dbReference>
<organism evidence="1 2">
    <name type="scientific">Oleiagrimonas citrea</name>
    <dbReference type="NCBI Taxonomy" id="1665687"/>
    <lineage>
        <taxon>Bacteria</taxon>
        <taxon>Pseudomonadati</taxon>
        <taxon>Pseudomonadota</taxon>
        <taxon>Gammaproteobacteria</taxon>
        <taxon>Lysobacterales</taxon>
        <taxon>Rhodanobacteraceae</taxon>
        <taxon>Oleiagrimonas</taxon>
    </lineage>
</organism>
<dbReference type="EMBL" id="JAAZQD010000002">
    <property type="protein sequence ID" value="NKZ38445.1"/>
    <property type="molecule type" value="Genomic_DNA"/>
</dbReference>
<gene>
    <name evidence="1" type="ORF">HF690_05675</name>
</gene>
<protein>
    <submittedName>
        <fullName evidence="1">DUF1203 domain-containing protein</fullName>
    </submittedName>
</protein>
<keyword evidence="2" id="KW-1185">Reference proteome</keyword>
<dbReference type="AlphaFoldDB" id="A0A846ZJG7"/>
<dbReference type="RefSeq" id="WP_168608766.1">
    <property type="nucleotide sequence ID" value="NZ_JAAZQD010000002.1"/>
</dbReference>
<dbReference type="Proteomes" id="UP000541636">
    <property type="component" value="Unassembled WGS sequence"/>
</dbReference>
<dbReference type="Pfam" id="PF06718">
    <property type="entry name" value="DUF1203"/>
    <property type="match status" value="1"/>
</dbReference>
<evidence type="ECO:0000313" key="2">
    <source>
        <dbReference type="Proteomes" id="UP000541636"/>
    </source>
</evidence>
<comment type="caution">
    <text evidence="1">The sequence shown here is derived from an EMBL/GenBank/DDBJ whole genome shotgun (WGS) entry which is preliminary data.</text>
</comment>
<name>A0A846ZJG7_9GAMM</name>